<keyword evidence="3" id="KW-1185">Reference proteome</keyword>
<feature type="compositionally biased region" description="Basic and acidic residues" evidence="1">
    <location>
        <begin position="273"/>
        <end position="282"/>
    </location>
</feature>
<feature type="compositionally biased region" description="Basic and acidic residues" evidence="1">
    <location>
        <begin position="111"/>
        <end position="127"/>
    </location>
</feature>
<gene>
    <name evidence="2" type="ORF">GCM10009867_02440</name>
</gene>
<reference evidence="2 3" key="1">
    <citation type="journal article" date="2019" name="Int. J. Syst. Evol. Microbiol.">
        <title>The Global Catalogue of Microorganisms (GCM) 10K type strain sequencing project: providing services to taxonomists for standard genome sequencing and annotation.</title>
        <authorList>
            <consortium name="The Broad Institute Genomics Platform"/>
            <consortium name="The Broad Institute Genome Sequencing Center for Infectious Disease"/>
            <person name="Wu L."/>
            <person name="Ma J."/>
        </authorList>
    </citation>
    <scope>NUCLEOTIDE SEQUENCE [LARGE SCALE GENOMIC DNA]</scope>
    <source>
        <strain evidence="2 3">JCM 16378</strain>
    </source>
</reference>
<dbReference type="EMBL" id="BAAARN010000001">
    <property type="protein sequence ID" value="GAA2730608.1"/>
    <property type="molecule type" value="Genomic_DNA"/>
</dbReference>
<dbReference type="Proteomes" id="UP001501326">
    <property type="component" value="Unassembled WGS sequence"/>
</dbReference>
<evidence type="ECO:0000313" key="2">
    <source>
        <dbReference type="EMBL" id="GAA2730608.1"/>
    </source>
</evidence>
<proteinExistence type="predicted"/>
<feature type="compositionally biased region" description="Basic and acidic residues" evidence="1">
    <location>
        <begin position="1"/>
        <end position="57"/>
    </location>
</feature>
<name>A0ABN3UHA3_9MICO</name>
<accession>A0ABN3UHA3</accession>
<evidence type="ECO:0000256" key="1">
    <source>
        <dbReference type="SAM" id="MobiDB-lite"/>
    </source>
</evidence>
<comment type="caution">
    <text evidence="2">The sequence shown here is derived from an EMBL/GenBank/DDBJ whole genome shotgun (WGS) entry which is preliminary data.</text>
</comment>
<feature type="region of interest" description="Disordered" evidence="1">
    <location>
        <begin position="1"/>
        <end position="309"/>
    </location>
</feature>
<protein>
    <submittedName>
        <fullName evidence="2">Uncharacterized protein</fullName>
    </submittedName>
</protein>
<feature type="compositionally biased region" description="Basic and acidic residues" evidence="1">
    <location>
        <begin position="142"/>
        <end position="159"/>
    </location>
</feature>
<feature type="compositionally biased region" description="Basic and acidic residues" evidence="1">
    <location>
        <begin position="228"/>
        <end position="254"/>
    </location>
</feature>
<organism evidence="2 3">
    <name type="scientific">Pedococcus aerophilus</name>
    <dbReference type="NCBI Taxonomy" id="436356"/>
    <lineage>
        <taxon>Bacteria</taxon>
        <taxon>Bacillati</taxon>
        <taxon>Actinomycetota</taxon>
        <taxon>Actinomycetes</taxon>
        <taxon>Micrococcales</taxon>
        <taxon>Intrasporangiaceae</taxon>
        <taxon>Pedococcus</taxon>
    </lineage>
</organism>
<sequence>MPQPGLHDRGDERRRADHADAQHHGAERRAEEPRLTEQRGLEQRRRDLGLHPPEHRQQQHGGTTDGHGGTGDARPTLRQGADEQGQRRTEQDQTGQVDATAHDGAGGGDPAGRRRDQDQRDGTHDAIHLAPPGPDVQGGCEQRPDRDAQGDAGAPDRRGVPAFAAGRIGLGEQGQPAREHRRSPGSLDEPPGDEDRDGGSRCAGQRAEAHRGEAQDVGASPPEAVAEDPGREQDGREADAHRAEHPGPADRADVEVGGGGRHAHHRRDVGDEDERRPPRDQLEGTVAGPREPTTADGWRAREGSGCRRAGQRYWPVLATLSIERPGSVPLLPVTSVRM</sequence>
<feature type="compositionally biased region" description="Basic and acidic residues" evidence="1">
    <location>
        <begin position="80"/>
        <end position="91"/>
    </location>
</feature>
<evidence type="ECO:0000313" key="3">
    <source>
        <dbReference type="Proteomes" id="UP001501326"/>
    </source>
</evidence>